<proteinExistence type="predicted"/>
<dbReference type="AlphaFoldDB" id="A0AA87YCM7"/>
<name>A0AA87YCM7_9BURK</name>
<dbReference type="InterPro" id="IPR028983">
    <property type="entry name" value="PA2201-like_C"/>
</dbReference>
<dbReference type="InterPro" id="IPR015025">
    <property type="entry name" value="PoNi_C"/>
</dbReference>
<gene>
    <name evidence="2" type="ORF">GCM10007388_51230</name>
</gene>
<feature type="domain" description="PoNi C-terminal" evidence="1">
    <location>
        <begin position="159"/>
        <end position="263"/>
    </location>
</feature>
<organism evidence="2 3">
    <name type="scientific">Pseudoduganella plicata</name>
    <dbReference type="NCBI Taxonomy" id="321984"/>
    <lineage>
        <taxon>Bacteria</taxon>
        <taxon>Pseudomonadati</taxon>
        <taxon>Pseudomonadota</taxon>
        <taxon>Betaproteobacteria</taxon>
        <taxon>Burkholderiales</taxon>
        <taxon>Oxalobacteraceae</taxon>
        <taxon>Telluria group</taxon>
        <taxon>Pseudoduganella</taxon>
    </lineage>
</organism>
<accession>A0AA87YCM7</accession>
<dbReference type="Proteomes" id="UP000619512">
    <property type="component" value="Unassembled WGS sequence"/>
</dbReference>
<evidence type="ECO:0000313" key="2">
    <source>
        <dbReference type="EMBL" id="GGZ11705.1"/>
    </source>
</evidence>
<dbReference type="Gene3D" id="1.10.3920.10">
    <property type="entry name" value="PA2201 C-terminal domain-like"/>
    <property type="match status" value="1"/>
</dbReference>
<dbReference type="SUPFAM" id="SSF140731">
    <property type="entry name" value="PA2201 C-terminal domain-like"/>
    <property type="match status" value="1"/>
</dbReference>
<dbReference type="EMBL" id="BMWW01000024">
    <property type="protein sequence ID" value="GGZ11705.1"/>
    <property type="molecule type" value="Genomic_DNA"/>
</dbReference>
<evidence type="ECO:0000313" key="3">
    <source>
        <dbReference type="Proteomes" id="UP000619512"/>
    </source>
</evidence>
<sequence length="335" mass="38564">MKKFNREEFDRAKREKLLSYDIYEYNFDEMLSGFDVVRSVLSKPEVLSGKIGKYEAAVPQRRRAWDGLTFILNCYSGGHQIAEIAQFFPAVLGFWESYSQAWEVFQNSDESTNGTVATLPLLGTQFAYANQLICLGALLGWGTHLKRMPKIIDFNNPQQDGMLERLLASYVPNRSAPPGECTRHLPYYKTLKIFAAPKESRAVLMKEYLADWYEASRREVYYESHKRGEIFTGYWSWESAAITFILDIDDSSYRDMMFYPIDLVDYARSVNAPRSFVEPYSESELREKSGEICPLGGVWESLDIPPQRKRFEKGDVMQATEAAYGITVWRYLGAS</sequence>
<reference evidence="2" key="1">
    <citation type="journal article" date="2014" name="Int. J. Syst. Evol. Microbiol.">
        <title>Complete genome sequence of Corynebacterium casei LMG S-19264T (=DSM 44701T), isolated from a smear-ripened cheese.</title>
        <authorList>
            <consortium name="US DOE Joint Genome Institute (JGI-PGF)"/>
            <person name="Walter F."/>
            <person name="Albersmeier A."/>
            <person name="Kalinowski J."/>
            <person name="Ruckert C."/>
        </authorList>
    </citation>
    <scope>NUCLEOTIDE SEQUENCE</scope>
    <source>
        <strain evidence="2">KCTC 12344</strain>
    </source>
</reference>
<reference evidence="2" key="2">
    <citation type="submission" date="2022-12" db="EMBL/GenBank/DDBJ databases">
        <authorList>
            <person name="Sun Q."/>
            <person name="Kim S."/>
        </authorList>
    </citation>
    <scope>NUCLEOTIDE SEQUENCE</scope>
    <source>
        <strain evidence="2">KCTC 12344</strain>
    </source>
</reference>
<protein>
    <recommendedName>
        <fullName evidence="1">PoNi C-terminal domain-containing protein</fullName>
    </recommendedName>
</protein>
<comment type="caution">
    <text evidence="2">The sequence shown here is derived from an EMBL/GenBank/DDBJ whole genome shotgun (WGS) entry which is preliminary data.</text>
</comment>
<dbReference type="RefSeq" id="WP_189569378.1">
    <property type="nucleotide sequence ID" value="NZ_BMWW01000024.1"/>
</dbReference>
<dbReference type="Pfam" id="PF08929">
    <property type="entry name" value="PoNi_C"/>
    <property type="match status" value="1"/>
</dbReference>
<evidence type="ECO:0000259" key="1">
    <source>
        <dbReference type="Pfam" id="PF08929"/>
    </source>
</evidence>